<sequence length="200" mass="20599">MAVGPGALFSAGGWRCRAGSSLTCGGLSGPGGCHEAVYAQAAHCHDGGTSQAELLKDEDVVRHIQAGALVPLNVGGDGAFGVLVRSGTADAPARLTERETAHQLVASQPYLFVSRGRALVGGIEDVSADGSDDVIECPVPEGRHAVIVHLIDWQAEPGSQDEDGRPVPGALPDFVVLINPARPSQEAYRTAVQTFEAPSG</sequence>
<dbReference type="EMBL" id="BAAASE010000017">
    <property type="protein sequence ID" value="GAA2426753.1"/>
    <property type="molecule type" value="Genomic_DNA"/>
</dbReference>
<accession>A0ABP5WGL7</accession>
<protein>
    <submittedName>
        <fullName evidence="1">Uncharacterized protein</fullName>
    </submittedName>
</protein>
<comment type="caution">
    <text evidence="1">The sequence shown here is derived from an EMBL/GenBank/DDBJ whole genome shotgun (WGS) entry which is preliminary data.</text>
</comment>
<reference evidence="2" key="1">
    <citation type="journal article" date="2019" name="Int. J. Syst. Evol. Microbiol.">
        <title>The Global Catalogue of Microorganisms (GCM) 10K type strain sequencing project: providing services to taxonomists for standard genome sequencing and annotation.</title>
        <authorList>
            <consortium name="The Broad Institute Genomics Platform"/>
            <consortium name="The Broad Institute Genome Sequencing Center for Infectious Disease"/>
            <person name="Wu L."/>
            <person name="Ma J."/>
        </authorList>
    </citation>
    <scope>NUCLEOTIDE SEQUENCE [LARGE SCALE GENOMIC DNA]</scope>
    <source>
        <strain evidence="2">JCM 4358</strain>
    </source>
</reference>
<evidence type="ECO:0000313" key="1">
    <source>
        <dbReference type="EMBL" id="GAA2426753.1"/>
    </source>
</evidence>
<proteinExistence type="predicted"/>
<dbReference type="RefSeq" id="WP_346139535.1">
    <property type="nucleotide sequence ID" value="NZ_BAAASE010000017.1"/>
</dbReference>
<keyword evidence="2" id="KW-1185">Reference proteome</keyword>
<evidence type="ECO:0000313" key="2">
    <source>
        <dbReference type="Proteomes" id="UP001499986"/>
    </source>
</evidence>
<dbReference type="Proteomes" id="UP001499986">
    <property type="component" value="Unassembled WGS sequence"/>
</dbReference>
<name>A0ABP5WGL7_9ACTN</name>
<gene>
    <name evidence="1" type="ORF">GCM10010255_81420</name>
</gene>
<organism evidence="1 2">
    <name type="scientific">Streptomyces coeruleofuscus</name>
    <dbReference type="NCBI Taxonomy" id="66879"/>
    <lineage>
        <taxon>Bacteria</taxon>
        <taxon>Bacillati</taxon>
        <taxon>Actinomycetota</taxon>
        <taxon>Actinomycetes</taxon>
        <taxon>Kitasatosporales</taxon>
        <taxon>Streptomycetaceae</taxon>
        <taxon>Streptomyces</taxon>
    </lineage>
</organism>